<evidence type="ECO:0000313" key="3">
    <source>
        <dbReference type="EMBL" id="VDD18148.1"/>
    </source>
</evidence>
<name>A0A3P6CX20_BRAOL</name>
<dbReference type="PANTHER" id="PTHR14379">
    <property type="entry name" value="LIMKAIN B LKAP"/>
    <property type="match status" value="1"/>
</dbReference>
<accession>A0A3P6CX20</accession>
<dbReference type="GO" id="GO:0004540">
    <property type="term" value="F:RNA nuclease activity"/>
    <property type="evidence" value="ECO:0007669"/>
    <property type="project" value="InterPro"/>
</dbReference>
<dbReference type="InterPro" id="IPR025086">
    <property type="entry name" value="SDE2/SF3A3_SAP"/>
</dbReference>
<sequence length="305" mass="34143">MKSIVVILLTYLLLVAPCFAIGTFFFFLNNIRSENTNSDVYEIDYRGPETHNSRPPPETLHGKRPFIHHKTSAAGSAGAHVGGQMVFWCLKDCPIPESLNPGLVCANIKKSLEKKGYDGLLSIKAYYDKETFSDELFAKKYRDAGIDLIPVPAGGKTARDYKMMWDIVLCGVDNVKGIDFLVILKPVEPEFLLTLSYLEPRGYNVILASPDKEVASEFILRSVSSVWLSTSLLEQGDLDELSNIRITNFDDFNSPQELEALGTVRLKIELQSRRMKCGGTLQARAARLFLLKSTPLDKLPKKFKC</sequence>
<feature type="domain" description="SDE2/SF3A3 SAP" evidence="2">
    <location>
        <begin position="243"/>
        <end position="303"/>
    </location>
</feature>
<organism evidence="3">
    <name type="scientific">Brassica oleracea</name>
    <name type="common">Wild cabbage</name>
    <dbReference type="NCBI Taxonomy" id="3712"/>
    <lineage>
        <taxon>Eukaryota</taxon>
        <taxon>Viridiplantae</taxon>
        <taxon>Streptophyta</taxon>
        <taxon>Embryophyta</taxon>
        <taxon>Tracheophyta</taxon>
        <taxon>Spermatophyta</taxon>
        <taxon>Magnoliopsida</taxon>
        <taxon>eudicotyledons</taxon>
        <taxon>Gunneridae</taxon>
        <taxon>Pentapetalae</taxon>
        <taxon>rosids</taxon>
        <taxon>malvids</taxon>
        <taxon>Brassicales</taxon>
        <taxon>Brassicaceae</taxon>
        <taxon>Brassiceae</taxon>
        <taxon>Brassica</taxon>
    </lineage>
</organism>
<dbReference type="CDD" id="cd10910">
    <property type="entry name" value="PIN_limkain_b1_N_like"/>
    <property type="match status" value="1"/>
</dbReference>
<dbReference type="GO" id="GO:0005777">
    <property type="term" value="C:peroxisome"/>
    <property type="evidence" value="ECO:0007669"/>
    <property type="project" value="InterPro"/>
</dbReference>
<proteinExistence type="predicted"/>
<dbReference type="InterPro" id="IPR024768">
    <property type="entry name" value="Marf1"/>
</dbReference>
<dbReference type="GO" id="GO:0010468">
    <property type="term" value="P:regulation of gene expression"/>
    <property type="evidence" value="ECO:0007669"/>
    <property type="project" value="InterPro"/>
</dbReference>
<protein>
    <submittedName>
        <fullName evidence="3">Uncharacterized protein</fullName>
    </submittedName>
</protein>
<dbReference type="AlphaFoldDB" id="A0A3P6CX20"/>
<dbReference type="Pfam" id="PF13297">
    <property type="entry name" value="SDE2_2C"/>
    <property type="match status" value="1"/>
</dbReference>
<evidence type="ECO:0000259" key="1">
    <source>
        <dbReference type="Pfam" id="PF01936"/>
    </source>
</evidence>
<dbReference type="PANTHER" id="PTHR14379:SF7">
    <property type="entry name" value="ENDONUCLEASE OR GLYCOSYL HYDROLASE-RELATED"/>
    <property type="match status" value="1"/>
</dbReference>
<reference evidence="3" key="1">
    <citation type="submission" date="2018-11" db="EMBL/GenBank/DDBJ databases">
        <authorList>
            <consortium name="Genoscope - CEA"/>
            <person name="William W."/>
        </authorList>
    </citation>
    <scope>NUCLEOTIDE SEQUENCE</scope>
</reference>
<dbReference type="InterPro" id="IPR021139">
    <property type="entry name" value="NYN"/>
</dbReference>
<feature type="domain" description="NYN" evidence="1">
    <location>
        <begin position="85"/>
        <end position="219"/>
    </location>
</feature>
<dbReference type="EMBL" id="LR031874">
    <property type="protein sequence ID" value="VDD18148.1"/>
    <property type="molecule type" value="Genomic_DNA"/>
</dbReference>
<evidence type="ECO:0000259" key="2">
    <source>
        <dbReference type="Pfam" id="PF13297"/>
    </source>
</evidence>
<gene>
    <name evidence="3" type="ORF">BOLC2T06078H</name>
</gene>
<dbReference type="Pfam" id="PF01936">
    <property type="entry name" value="NYN"/>
    <property type="match status" value="1"/>
</dbReference>